<comment type="caution">
    <text evidence="3">The sequence shown here is derived from an EMBL/GenBank/DDBJ whole genome shotgun (WGS) entry which is preliminary data.</text>
</comment>
<dbReference type="CDD" id="cd00085">
    <property type="entry name" value="HNHc"/>
    <property type="match status" value="1"/>
</dbReference>
<dbReference type="RefSeq" id="WP_344190068.1">
    <property type="nucleotide sequence ID" value="NZ_BAAARN010000001.1"/>
</dbReference>
<keyword evidence="3" id="KW-0255">Endonuclease</keyword>
<dbReference type="InterPro" id="IPR003870">
    <property type="entry name" value="DUF222"/>
</dbReference>
<reference evidence="4" key="1">
    <citation type="journal article" date="2019" name="Int. J. Syst. Evol. Microbiol.">
        <title>The Global Catalogue of Microorganisms (GCM) 10K type strain sequencing project: providing services to taxonomists for standard genome sequencing and annotation.</title>
        <authorList>
            <consortium name="The Broad Institute Genomics Platform"/>
            <consortium name="The Broad Institute Genome Sequencing Center for Infectious Disease"/>
            <person name="Wu L."/>
            <person name="Ma J."/>
        </authorList>
    </citation>
    <scope>NUCLEOTIDE SEQUENCE [LARGE SCALE GENOMIC DNA]</scope>
    <source>
        <strain evidence="4">JCM 16378</strain>
    </source>
</reference>
<dbReference type="Pfam" id="PF01844">
    <property type="entry name" value="HNH"/>
    <property type="match status" value="1"/>
</dbReference>
<keyword evidence="3" id="KW-0378">Hydrolase</keyword>
<evidence type="ECO:0000313" key="3">
    <source>
        <dbReference type="EMBL" id="GAA2731691.1"/>
    </source>
</evidence>
<dbReference type="EMBL" id="BAAARN010000001">
    <property type="protein sequence ID" value="GAA2731691.1"/>
    <property type="molecule type" value="Genomic_DNA"/>
</dbReference>
<dbReference type="Pfam" id="PF02720">
    <property type="entry name" value="DUF222"/>
    <property type="match status" value="1"/>
</dbReference>
<protein>
    <submittedName>
        <fullName evidence="3">HNH endonuclease signature motif containing protein</fullName>
    </submittedName>
</protein>
<dbReference type="Proteomes" id="UP001501326">
    <property type="component" value="Unassembled WGS sequence"/>
</dbReference>
<dbReference type="GO" id="GO:0004519">
    <property type="term" value="F:endonuclease activity"/>
    <property type="evidence" value="ECO:0007669"/>
    <property type="project" value="UniProtKB-KW"/>
</dbReference>
<dbReference type="Gene3D" id="1.10.30.50">
    <property type="match status" value="1"/>
</dbReference>
<evidence type="ECO:0000313" key="4">
    <source>
        <dbReference type="Proteomes" id="UP001501326"/>
    </source>
</evidence>
<dbReference type="InterPro" id="IPR002711">
    <property type="entry name" value="HNH"/>
</dbReference>
<keyword evidence="4" id="KW-1185">Reference proteome</keyword>
<accession>A0ABP6GX19</accession>
<organism evidence="3 4">
    <name type="scientific">Pedococcus aerophilus</name>
    <dbReference type="NCBI Taxonomy" id="436356"/>
    <lineage>
        <taxon>Bacteria</taxon>
        <taxon>Bacillati</taxon>
        <taxon>Actinomycetota</taxon>
        <taxon>Actinomycetes</taxon>
        <taxon>Micrococcales</taxon>
        <taxon>Intrasporangiaceae</taxon>
        <taxon>Pedococcus</taxon>
    </lineage>
</organism>
<keyword evidence="3" id="KW-0540">Nuclease</keyword>
<dbReference type="SMART" id="SM00507">
    <property type="entry name" value="HNHc"/>
    <property type="match status" value="1"/>
</dbReference>
<feature type="domain" description="HNH nuclease" evidence="2">
    <location>
        <begin position="360"/>
        <end position="411"/>
    </location>
</feature>
<evidence type="ECO:0000259" key="2">
    <source>
        <dbReference type="SMART" id="SM00507"/>
    </source>
</evidence>
<dbReference type="InterPro" id="IPR003615">
    <property type="entry name" value="HNH_nuc"/>
</dbReference>
<sequence length="461" mass="48716">MAITPQEPAGQDGNARLRPVLGAVGVAVDAMSDAQATRVWALSEPELREAVRALGELSARVDATLVSVLAEAGSRGLGTGEGWGPVDWVRSLVPLLPLRTVTDAQAVARAAGDPRLSGVVEAATVGAPSPEGHHGASADLLPVGKAAQLVRFHQSVAGLADPGHLDEALTTLLDGATGPGGLSERDLAICLRRTGDLLRPDRAVEHDADVARAHRSLTKARGPVGLSRYTLLLDDDGAAVVDAAVDALARPRRDEDTGDLDTRTPAARRADALLDLVTRAVEAPDGLPRQTKTTMLVTVPLEVLQRRARGAGLTLTGGVLTTDTVRRMACDAEVVPVVLGSRGEVLDQGTAVRLFTTAQIRHLWVRDRGHCTFPGCSRPARWTDAHHLVHWADGGRTDVDNAALLCRAHHTVVHRERFAGDVVDADDGRAVVWDLTPGSYDSRLTAAGRDARSGPLGRRRT</sequence>
<gene>
    <name evidence="3" type="ORF">GCM10009867_05890</name>
</gene>
<name>A0ABP6GX19_9MICO</name>
<evidence type="ECO:0000256" key="1">
    <source>
        <dbReference type="ARBA" id="ARBA00023450"/>
    </source>
</evidence>
<proteinExistence type="inferred from homology"/>
<comment type="similarity">
    <text evidence="1">Belongs to the Rv1128c/1148c/1588c/1702c/1945/3466 family.</text>
</comment>